<evidence type="ECO:0000256" key="6">
    <source>
        <dbReference type="SAM" id="Phobius"/>
    </source>
</evidence>
<keyword evidence="2" id="KW-0677">Repeat</keyword>
<feature type="compositionally biased region" description="Basic residues" evidence="5">
    <location>
        <begin position="665"/>
        <end position="676"/>
    </location>
</feature>
<dbReference type="PANTHER" id="PTHR11219:SF69">
    <property type="entry name" value="TENEURIN-A"/>
    <property type="match status" value="1"/>
</dbReference>
<evidence type="ECO:0000313" key="8">
    <source>
        <dbReference type="EMBL" id="GKT28620.1"/>
    </source>
</evidence>
<keyword evidence="3 4" id="KW-1015">Disulfide bond</keyword>
<feature type="domain" description="EGF-like" evidence="7">
    <location>
        <begin position="495"/>
        <end position="526"/>
    </location>
</feature>
<name>A0ABQ5KBB4_9EUKA</name>
<feature type="non-terminal residue" evidence="8">
    <location>
        <position position="1"/>
    </location>
</feature>
<feature type="transmembrane region" description="Helical" evidence="6">
    <location>
        <begin position="536"/>
        <end position="558"/>
    </location>
</feature>
<dbReference type="PANTHER" id="PTHR11219">
    <property type="entry name" value="TENEURIN AND N-ACETYLGLUCOSAMINE-1-PHOSPHODIESTER ALPHA-N-ACETYLGLUCOSAMINIDASE"/>
    <property type="match status" value="1"/>
</dbReference>
<feature type="disulfide bond" evidence="4">
    <location>
        <begin position="516"/>
        <end position="525"/>
    </location>
</feature>
<feature type="region of interest" description="Disordered" evidence="5">
    <location>
        <begin position="627"/>
        <end position="676"/>
    </location>
</feature>
<dbReference type="PROSITE" id="PS50026">
    <property type="entry name" value="EGF_3"/>
    <property type="match status" value="1"/>
</dbReference>
<dbReference type="EMBL" id="BQXS01000395">
    <property type="protein sequence ID" value="GKT28620.1"/>
    <property type="molecule type" value="Genomic_DNA"/>
</dbReference>
<keyword evidence="9" id="KW-1185">Reference proteome</keyword>
<dbReference type="PROSITE" id="PS01186">
    <property type="entry name" value="EGF_2"/>
    <property type="match status" value="3"/>
</dbReference>
<feature type="compositionally biased region" description="Polar residues" evidence="5">
    <location>
        <begin position="711"/>
        <end position="722"/>
    </location>
</feature>
<dbReference type="Gene3D" id="2.10.25.10">
    <property type="entry name" value="Laminin"/>
    <property type="match status" value="1"/>
</dbReference>
<dbReference type="InterPro" id="IPR000742">
    <property type="entry name" value="EGF"/>
</dbReference>
<keyword evidence="1 4" id="KW-0245">EGF-like domain</keyword>
<dbReference type="PROSITE" id="PS00022">
    <property type="entry name" value="EGF_1"/>
    <property type="match status" value="4"/>
</dbReference>
<reference evidence="8" key="1">
    <citation type="submission" date="2022-03" db="EMBL/GenBank/DDBJ databases">
        <title>Draft genome sequence of Aduncisulcus paluster, a free-living microaerophilic Fornicata.</title>
        <authorList>
            <person name="Yuyama I."/>
            <person name="Kume K."/>
            <person name="Tamura T."/>
            <person name="Inagaki Y."/>
            <person name="Hashimoto T."/>
        </authorList>
    </citation>
    <scope>NUCLEOTIDE SEQUENCE</scope>
    <source>
        <strain evidence="8">NY0171</strain>
    </source>
</reference>
<evidence type="ECO:0000259" key="7">
    <source>
        <dbReference type="PROSITE" id="PS50026"/>
    </source>
</evidence>
<proteinExistence type="predicted"/>
<evidence type="ECO:0000256" key="3">
    <source>
        <dbReference type="ARBA" id="ARBA00023157"/>
    </source>
</evidence>
<evidence type="ECO:0000313" key="9">
    <source>
        <dbReference type="Proteomes" id="UP001057375"/>
    </source>
</evidence>
<evidence type="ECO:0000256" key="1">
    <source>
        <dbReference type="ARBA" id="ARBA00022536"/>
    </source>
</evidence>
<dbReference type="SMART" id="SM00181">
    <property type="entry name" value="EGF"/>
    <property type="match status" value="5"/>
</dbReference>
<evidence type="ECO:0000256" key="2">
    <source>
        <dbReference type="ARBA" id="ARBA00022737"/>
    </source>
</evidence>
<sequence length="732" mass="79844">LSYNSISDPSLISSLPAFENLSHISLDNNEVSDISFLSTIVDSIDRLSYMNVSKNLLDCGDSDECFILLDDISTKDMKDDGTTVVFGTQDTTSTCGSEFSSCDFLVSHEVCSFSSSGTEECKCAGEYYLDSSNHCMPASYVPNSTCSGCGGNRGECSYSSDLSTATCECYDGWYGDDCFSACPLSSGLSPLICSGDVYGSCDTATHTCVCVVNYIGSACEFYCNDLENCGEHGYCDIEYVSSEEDGEIVISEELTCTCDEGWYGSKCQSEYPVEIIVGEDEDGNPTHTCVCVVNYIGSTCEFYCNDLENCGEHGYCDIEYVSSEEDGEIVISEELTCTCDEGWYGSKCQSEYPVEIIVGEDEDGNRIKVDYVCGKDHSSVDSDYSYLADPDILQCDCNSYGYVFLDSGLCIDPATHPDYKDIGENSTVCLTCGLSDESHGACIFVAEANEETNESELHAKCECEFGWGEDPYHPELASCSTNVCILTYDEGKYNILDECSSHGYCEVSSYSSICECDGGYRGVSCELKIPIKIPKLYIFIGSGIAFIIIMIIVIVATYRRLRDQKSESSKEQDGPVPSVYDLPELVPIESSSSESQMVEQELDIADRSGSIHSIIDSDRIIKHENRSATHSGTPKLNPITPGVSSVRIKDTGSPMAISSGGSSGVRRKVRKRKRRVPMRTHVGEFSPHVMESMGSAGIRPGYLFSPISMTSPVPSSEQQNSDSIHRVVIKNL</sequence>
<comment type="caution">
    <text evidence="8">The sequence shown here is derived from an EMBL/GenBank/DDBJ whole genome shotgun (WGS) entry which is preliminary data.</text>
</comment>
<protein>
    <recommendedName>
        <fullName evidence="7">EGF-like domain-containing protein</fullName>
    </recommendedName>
</protein>
<organism evidence="8 9">
    <name type="scientific">Aduncisulcus paluster</name>
    <dbReference type="NCBI Taxonomy" id="2918883"/>
    <lineage>
        <taxon>Eukaryota</taxon>
        <taxon>Metamonada</taxon>
        <taxon>Carpediemonas-like organisms</taxon>
        <taxon>Aduncisulcus</taxon>
    </lineage>
</organism>
<evidence type="ECO:0000256" key="4">
    <source>
        <dbReference type="PROSITE-ProRule" id="PRU00076"/>
    </source>
</evidence>
<feature type="region of interest" description="Disordered" evidence="5">
    <location>
        <begin position="711"/>
        <end position="732"/>
    </location>
</feature>
<comment type="caution">
    <text evidence="4">Lacks conserved residue(s) required for the propagation of feature annotation.</text>
</comment>
<keyword evidence="6" id="KW-0472">Membrane</keyword>
<dbReference type="InterPro" id="IPR051216">
    <property type="entry name" value="Teneurin"/>
</dbReference>
<gene>
    <name evidence="8" type="ORF">ADUPG1_000767</name>
</gene>
<accession>A0ABQ5KBB4</accession>
<keyword evidence="6" id="KW-0812">Transmembrane</keyword>
<keyword evidence="6" id="KW-1133">Transmembrane helix</keyword>
<dbReference type="Proteomes" id="UP001057375">
    <property type="component" value="Unassembled WGS sequence"/>
</dbReference>
<evidence type="ECO:0000256" key="5">
    <source>
        <dbReference type="SAM" id="MobiDB-lite"/>
    </source>
</evidence>